<evidence type="ECO:0000259" key="8">
    <source>
        <dbReference type="PROSITE" id="PS50114"/>
    </source>
</evidence>
<organism evidence="9 10">
    <name type="scientific">Pseudomicrostroma glucosiphilum</name>
    <dbReference type="NCBI Taxonomy" id="1684307"/>
    <lineage>
        <taxon>Eukaryota</taxon>
        <taxon>Fungi</taxon>
        <taxon>Dikarya</taxon>
        <taxon>Basidiomycota</taxon>
        <taxon>Ustilaginomycotina</taxon>
        <taxon>Exobasidiomycetes</taxon>
        <taxon>Microstromatales</taxon>
        <taxon>Microstromatales incertae sedis</taxon>
        <taxon>Pseudomicrostroma</taxon>
    </lineage>
</organism>
<keyword evidence="5" id="KW-0804">Transcription</keyword>
<feature type="region of interest" description="Disordered" evidence="7">
    <location>
        <begin position="460"/>
        <end position="657"/>
    </location>
</feature>
<dbReference type="PANTHER" id="PTHR47172">
    <property type="entry name" value="OS01G0976800 PROTEIN"/>
    <property type="match status" value="1"/>
</dbReference>
<evidence type="ECO:0000256" key="2">
    <source>
        <dbReference type="ARBA" id="ARBA00022771"/>
    </source>
</evidence>
<evidence type="ECO:0000256" key="5">
    <source>
        <dbReference type="ARBA" id="ARBA00023163"/>
    </source>
</evidence>
<dbReference type="Gene3D" id="3.30.50.10">
    <property type="entry name" value="Erythroid Transcription Factor GATA-1, subunit A"/>
    <property type="match status" value="1"/>
</dbReference>
<feature type="compositionally biased region" description="Low complexity" evidence="7">
    <location>
        <begin position="552"/>
        <end position="565"/>
    </location>
</feature>
<dbReference type="SUPFAM" id="SSF57716">
    <property type="entry name" value="Glucocorticoid receptor-like (DNA-binding domain)"/>
    <property type="match status" value="1"/>
</dbReference>
<dbReference type="InterPro" id="IPR013088">
    <property type="entry name" value="Znf_NHR/GATA"/>
</dbReference>
<gene>
    <name evidence="9" type="ORF">BCV69DRAFT_45947</name>
</gene>
<keyword evidence="1" id="KW-0479">Metal-binding</keyword>
<evidence type="ECO:0000313" key="9">
    <source>
        <dbReference type="EMBL" id="PWN19151.1"/>
    </source>
</evidence>
<feature type="compositionally biased region" description="Low complexity" evidence="7">
    <location>
        <begin position="291"/>
        <end position="303"/>
    </location>
</feature>
<dbReference type="GO" id="GO:0008270">
    <property type="term" value="F:zinc ion binding"/>
    <property type="evidence" value="ECO:0007669"/>
    <property type="project" value="UniProtKB-KW"/>
</dbReference>
<dbReference type="EMBL" id="KZ819332">
    <property type="protein sequence ID" value="PWN19151.1"/>
    <property type="molecule type" value="Genomic_DNA"/>
</dbReference>
<keyword evidence="2 6" id="KW-0863">Zinc-finger</keyword>
<feature type="compositionally biased region" description="Gly residues" evidence="7">
    <location>
        <begin position="465"/>
        <end position="477"/>
    </location>
</feature>
<feature type="compositionally biased region" description="Low complexity" evidence="7">
    <location>
        <begin position="260"/>
        <end position="275"/>
    </location>
</feature>
<proteinExistence type="predicted"/>
<feature type="compositionally biased region" description="Low complexity" evidence="7">
    <location>
        <begin position="311"/>
        <end position="333"/>
    </location>
</feature>
<evidence type="ECO:0000256" key="1">
    <source>
        <dbReference type="ARBA" id="ARBA00022723"/>
    </source>
</evidence>
<feature type="compositionally biased region" description="Low complexity" evidence="7">
    <location>
        <begin position="1"/>
        <end position="18"/>
    </location>
</feature>
<dbReference type="GeneID" id="37017034"/>
<sequence>MAGSTGSSSSSQRSTQQTEDPSQDRLPSFSTLFGRETVGLPDAQHSSGQFSRPSFAPFPSPSSPHPAYQQDARQSRRFRGERPRSPSSSYAPPSLSLPAIDHLGRGRASEEPPATQYPKPSPRKRSIDDEDSVSASTSTPAQLPGLRGLSLLNHGSTARQPIPALSESSQHHTESQHLLDIFYHLRSENRARGIRPGAGEVVPSARLIEQGDVAAISHFIDNEFLAIAAREGEHVSARVAASYGLQAPCSRDSPQRARPTSQHAASTATSTGYTSPKPTPRLPFQSSTSRSPGLLGPAPLGHPSHPHHPSHALVSGHSSSLPPSSSWPSNMRSSLERRQTVSGSPGDNAGTAWGSYQHSSLVDGSSSSRSSSGHLASGNYGLDSGSSDSLNNPLRAAMVGSASTRRSKARRRVTKREGEVPACLGCGRLSTAEWRRGPTGPRTLCNACGLLFAKMSRVRKNADGPSGGPSGASGGDGWPSLDELRAAVGSSSKGPSGLSPASLASSAGPSSAIHHFVEGHDSHGYSQSHSHARTHSHTQTSQSQPPSDWRHSASGSGSASGDSAGFQQHHQHHASRYGPDPPAFSSGQEQRPISSGRSASPNSPSRALPKQLSAPQPMANREDHHDYQAKSYPIPPRAEIERRGAESQGKTSPRERR</sequence>
<dbReference type="Proteomes" id="UP000245942">
    <property type="component" value="Unassembled WGS sequence"/>
</dbReference>
<dbReference type="PANTHER" id="PTHR47172:SF24">
    <property type="entry name" value="GATA ZINC FINGER DOMAIN-CONTAINING PROTEIN 14-RELATED"/>
    <property type="match status" value="1"/>
</dbReference>
<feature type="compositionally biased region" description="Low complexity" evidence="7">
    <location>
        <begin position="594"/>
        <end position="607"/>
    </location>
</feature>
<dbReference type="SMART" id="SM00401">
    <property type="entry name" value="ZnF_GATA"/>
    <property type="match status" value="1"/>
</dbReference>
<evidence type="ECO:0000256" key="3">
    <source>
        <dbReference type="ARBA" id="ARBA00022833"/>
    </source>
</evidence>
<dbReference type="AlphaFoldDB" id="A0A316U3U5"/>
<keyword evidence="4" id="KW-0805">Transcription regulation</keyword>
<feature type="domain" description="GATA-type" evidence="8">
    <location>
        <begin position="417"/>
        <end position="459"/>
    </location>
</feature>
<feature type="region of interest" description="Disordered" evidence="7">
    <location>
        <begin position="1"/>
        <end position="153"/>
    </location>
</feature>
<protein>
    <recommendedName>
        <fullName evidence="8">GATA-type domain-containing protein</fullName>
    </recommendedName>
</protein>
<dbReference type="OrthoDB" id="2162994at2759"/>
<evidence type="ECO:0000256" key="7">
    <source>
        <dbReference type="SAM" id="MobiDB-lite"/>
    </source>
</evidence>
<dbReference type="CDD" id="cd00202">
    <property type="entry name" value="ZnF_GATA"/>
    <property type="match status" value="1"/>
</dbReference>
<reference evidence="9 10" key="1">
    <citation type="journal article" date="2018" name="Mol. Biol. Evol.">
        <title>Broad Genomic Sampling Reveals a Smut Pathogenic Ancestry of the Fungal Clade Ustilaginomycotina.</title>
        <authorList>
            <person name="Kijpornyongpan T."/>
            <person name="Mondo S.J."/>
            <person name="Barry K."/>
            <person name="Sandor L."/>
            <person name="Lee J."/>
            <person name="Lipzen A."/>
            <person name="Pangilinan J."/>
            <person name="LaButti K."/>
            <person name="Hainaut M."/>
            <person name="Henrissat B."/>
            <person name="Grigoriev I.V."/>
            <person name="Spatafora J.W."/>
            <person name="Aime M.C."/>
        </authorList>
    </citation>
    <scope>NUCLEOTIDE SEQUENCE [LARGE SCALE GENOMIC DNA]</scope>
    <source>
        <strain evidence="9 10">MCA 4718</strain>
    </source>
</reference>
<keyword evidence="3" id="KW-0862">Zinc</keyword>
<dbReference type="GO" id="GO:0006355">
    <property type="term" value="P:regulation of DNA-templated transcription"/>
    <property type="evidence" value="ECO:0007669"/>
    <property type="project" value="InterPro"/>
</dbReference>
<feature type="region of interest" description="Disordered" evidence="7">
    <location>
        <begin position="248"/>
        <end position="418"/>
    </location>
</feature>
<evidence type="ECO:0000256" key="4">
    <source>
        <dbReference type="ARBA" id="ARBA00023015"/>
    </source>
</evidence>
<feature type="compositionally biased region" description="Low complexity" evidence="7">
    <location>
        <begin position="359"/>
        <end position="378"/>
    </location>
</feature>
<feature type="compositionally biased region" description="Low complexity" evidence="7">
    <location>
        <begin position="489"/>
        <end position="512"/>
    </location>
</feature>
<evidence type="ECO:0000313" key="10">
    <source>
        <dbReference type="Proteomes" id="UP000245942"/>
    </source>
</evidence>
<evidence type="ECO:0000256" key="6">
    <source>
        <dbReference type="PROSITE-ProRule" id="PRU00094"/>
    </source>
</evidence>
<dbReference type="PROSITE" id="PS50114">
    <property type="entry name" value="GATA_ZN_FINGER_2"/>
    <property type="match status" value="1"/>
</dbReference>
<dbReference type="InterPro" id="IPR000679">
    <property type="entry name" value="Znf_GATA"/>
</dbReference>
<dbReference type="RefSeq" id="XP_025346311.1">
    <property type="nucleotide sequence ID" value="XM_025495300.1"/>
</dbReference>
<keyword evidence="10" id="KW-1185">Reference proteome</keyword>
<feature type="compositionally biased region" description="Low complexity" evidence="7">
    <location>
        <begin position="85"/>
        <end position="99"/>
    </location>
</feature>
<dbReference type="Pfam" id="PF00320">
    <property type="entry name" value="GATA"/>
    <property type="match status" value="1"/>
</dbReference>
<dbReference type="STRING" id="1684307.A0A316U3U5"/>
<dbReference type="GO" id="GO:0043565">
    <property type="term" value="F:sequence-specific DNA binding"/>
    <property type="evidence" value="ECO:0007669"/>
    <property type="project" value="InterPro"/>
</dbReference>
<name>A0A316U3U5_9BASI</name>
<feature type="compositionally biased region" description="Basic residues" evidence="7">
    <location>
        <begin position="405"/>
        <end position="414"/>
    </location>
</feature>
<accession>A0A316U3U5</accession>